<accession>A0A2P2J4J1</accession>
<sequence>MSCNIRHQLTNNLQQLQQKLRKVLSCWTPISLSHPPKQSGEGKEIQR</sequence>
<name>A0A2P2J4J1_RHIMU</name>
<protein>
    <submittedName>
        <fullName evidence="1">Uncharacterized protein</fullName>
    </submittedName>
</protein>
<evidence type="ECO:0000313" key="1">
    <source>
        <dbReference type="EMBL" id="MBW88389.1"/>
    </source>
</evidence>
<proteinExistence type="predicted"/>
<reference evidence="1" key="1">
    <citation type="submission" date="2018-02" db="EMBL/GenBank/DDBJ databases">
        <title>Rhizophora mucronata_Transcriptome.</title>
        <authorList>
            <person name="Meera S.P."/>
            <person name="Sreeshan A."/>
            <person name="Augustine A."/>
        </authorList>
    </citation>
    <scope>NUCLEOTIDE SEQUENCE</scope>
    <source>
        <tissue evidence="1">Leaf</tissue>
    </source>
</reference>
<organism evidence="1">
    <name type="scientific">Rhizophora mucronata</name>
    <name type="common">Asiatic mangrove</name>
    <dbReference type="NCBI Taxonomy" id="61149"/>
    <lineage>
        <taxon>Eukaryota</taxon>
        <taxon>Viridiplantae</taxon>
        <taxon>Streptophyta</taxon>
        <taxon>Embryophyta</taxon>
        <taxon>Tracheophyta</taxon>
        <taxon>Spermatophyta</taxon>
        <taxon>Magnoliopsida</taxon>
        <taxon>eudicotyledons</taxon>
        <taxon>Gunneridae</taxon>
        <taxon>Pentapetalae</taxon>
        <taxon>rosids</taxon>
        <taxon>fabids</taxon>
        <taxon>Malpighiales</taxon>
        <taxon>Rhizophoraceae</taxon>
        <taxon>Rhizophora</taxon>
    </lineage>
</organism>
<dbReference type="AlphaFoldDB" id="A0A2P2J4J1"/>
<dbReference type="EMBL" id="GGEC01007906">
    <property type="protein sequence ID" value="MBW88389.1"/>
    <property type="molecule type" value="Transcribed_RNA"/>
</dbReference>